<keyword evidence="9 14" id="KW-0408">Iron</keyword>
<comment type="function">
    <text evidence="11 14">Involved in the synthesis of autoinducer 2 (AI-2) which is secreted by bacteria and is used to communicate both the cell density and the metabolic potential of the environment. The regulation of gene expression in response to changes in cell density is called quorum sensing. Catalyzes the transformation of S-ribosylhomocysteine (RHC) to homocysteine (HC) and 4,5-dihydroxy-2,3-pentadione (DPD).</text>
</comment>
<keyword evidence="6 14" id="KW-0673">Quorum sensing</keyword>
<evidence type="ECO:0000256" key="1">
    <source>
        <dbReference type="ARBA" id="ARBA00000297"/>
    </source>
</evidence>
<protein>
    <recommendedName>
        <fullName evidence="5 14">S-ribosylhomocysteine lyase</fullName>
        <ecNumber evidence="4 14">4.4.1.21</ecNumber>
    </recommendedName>
    <alternativeName>
        <fullName evidence="12 14">AI-2 synthesis protein</fullName>
    </alternativeName>
    <alternativeName>
        <fullName evidence="13 14">Autoinducer-2 production protein LuxS</fullName>
    </alternativeName>
</protein>
<dbReference type="Pfam" id="PF02664">
    <property type="entry name" value="LuxS"/>
    <property type="match status" value="1"/>
</dbReference>
<accession>C2EN68</accession>
<dbReference type="GO" id="GO:0043768">
    <property type="term" value="F:S-ribosylhomocysteine lyase activity"/>
    <property type="evidence" value="ECO:0007669"/>
    <property type="project" value="UniProtKB-UniRule"/>
</dbReference>
<evidence type="ECO:0000256" key="8">
    <source>
        <dbReference type="ARBA" id="ARBA00022929"/>
    </source>
</evidence>
<evidence type="ECO:0000256" key="5">
    <source>
        <dbReference type="ARBA" id="ARBA00015130"/>
    </source>
</evidence>
<dbReference type="Proteomes" id="UP000005583">
    <property type="component" value="Unassembled WGS sequence"/>
</dbReference>
<dbReference type="EC" id="4.4.1.21" evidence="4 14"/>
<dbReference type="HOGENOM" id="CLU_107531_2_1_9"/>
<dbReference type="InterPro" id="IPR037005">
    <property type="entry name" value="LuxS_sf"/>
</dbReference>
<comment type="cofactor">
    <cofactor evidence="14">
        <name>Fe cation</name>
        <dbReference type="ChEBI" id="CHEBI:24875"/>
    </cofactor>
    <text evidence="14">Binds 1 Fe cation per subunit.</text>
</comment>
<dbReference type="Gene3D" id="3.30.1360.80">
    <property type="entry name" value="S-ribosylhomocysteinase (LuxS)"/>
    <property type="match status" value="1"/>
</dbReference>
<dbReference type="EMBL" id="ACGU01000053">
    <property type="protein sequence ID" value="EEJ72022.1"/>
    <property type="molecule type" value="Genomic_DNA"/>
</dbReference>
<evidence type="ECO:0000256" key="2">
    <source>
        <dbReference type="ARBA" id="ARBA00007311"/>
    </source>
</evidence>
<evidence type="ECO:0000256" key="12">
    <source>
        <dbReference type="ARBA" id="ARBA00030600"/>
    </source>
</evidence>
<dbReference type="HAMAP" id="MF_00091">
    <property type="entry name" value="LuxS"/>
    <property type="match status" value="1"/>
</dbReference>
<dbReference type="PIRSF" id="PIRSF006160">
    <property type="entry name" value="AI2"/>
    <property type="match status" value="1"/>
</dbReference>
<dbReference type="STRING" id="525365.HMPREF0548_1114"/>
<dbReference type="eggNOG" id="COG1854">
    <property type="taxonomic scope" value="Bacteria"/>
</dbReference>
<keyword evidence="7 14" id="KW-0479">Metal-binding</keyword>
<evidence type="ECO:0000256" key="9">
    <source>
        <dbReference type="ARBA" id="ARBA00023004"/>
    </source>
</evidence>
<dbReference type="PANTHER" id="PTHR35799">
    <property type="entry name" value="S-RIBOSYLHOMOCYSTEINE LYASE"/>
    <property type="match status" value="1"/>
</dbReference>
<comment type="subunit">
    <text evidence="3 14">Homodimer.</text>
</comment>
<dbReference type="GO" id="GO:0009372">
    <property type="term" value="P:quorum sensing"/>
    <property type="evidence" value="ECO:0007669"/>
    <property type="project" value="UniProtKB-UniRule"/>
</dbReference>
<evidence type="ECO:0000256" key="6">
    <source>
        <dbReference type="ARBA" id="ARBA00022654"/>
    </source>
</evidence>
<evidence type="ECO:0000256" key="3">
    <source>
        <dbReference type="ARBA" id="ARBA00011738"/>
    </source>
</evidence>
<comment type="caution">
    <text evidence="15">The sequence shown here is derived from an EMBL/GenBank/DDBJ whole genome shotgun (WGS) entry which is preliminary data.</text>
</comment>
<evidence type="ECO:0000256" key="4">
    <source>
        <dbReference type="ARBA" id="ARBA00012240"/>
    </source>
</evidence>
<dbReference type="AlphaFoldDB" id="C2EN68"/>
<dbReference type="PANTHER" id="PTHR35799:SF1">
    <property type="entry name" value="S-RIBOSYLHOMOCYSTEINE LYASE"/>
    <property type="match status" value="1"/>
</dbReference>
<evidence type="ECO:0000256" key="13">
    <source>
        <dbReference type="ARBA" id="ARBA00031777"/>
    </source>
</evidence>
<evidence type="ECO:0000256" key="10">
    <source>
        <dbReference type="ARBA" id="ARBA00023239"/>
    </source>
</evidence>
<dbReference type="NCBIfam" id="NF002608">
    <property type="entry name" value="PRK02260.3-1"/>
    <property type="match status" value="1"/>
</dbReference>
<dbReference type="NCBIfam" id="NF002606">
    <property type="entry name" value="PRK02260.2-4"/>
    <property type="match status" value="1"/>
</dbReference>
<dbReference type="PRINTS" id="PR01487">
    <property type="entry name" value="LUXSPROTEIN"/>
</dbReference>
<sequence length="192" mass="21567">MDYNSNYLGTINLPRALYSGKLIDKERINNKGAKIMAKVESFTLDHTKVKAPYVRLITVEEGPKGDKISNYDLRLVQPNKNAIPTGGLHTIEHLLASLLRDRLDGVIDCSPFGCRTGFHLIVWGEHSTTEVAQALKGSLEEIRDTITWDDVPGTTIKTCGNYRDHSLFSAKQWCRDILDEGISDDPFNRHVI</sequence>
<keyword evidence="10 14" id="KW-0456">Lyase</keyword>
<dbReference type="InterPro" id="IPR003815">
    <property type="entry name" value="S-ribosylhomocysteinase"/>
</dbReference>
<feature type="binding site" evidence="14">
    <location>
        <position position="93"/>
    </location>
    <ligand>
        <name>Fe cation</name>
        <dbReference type="ChEBI" id="CHEBI:24875"/>
    </ligand>
</feature>
<dbReference type="InterPro" id="IPR011249">
    <property type="entry name" value="Metalloenz_LuxS/M16"/>
</dbReference>
<evidence type="ECO:0000313" key="15">
    <source>
        <dbReference type="EMBL" id="EEJ72022.1"/>
    </source>
</evidence>
<evidence type="ECO:0000256" key="7">
    <source>
        <dbReference type="ARBA" id="ARBA00022723"/>
    </source>
</evidence>
<dbReference type="SUPFAM" id="SSF63411">
    <property type="entry name" value="LuxS/MPP-like metallohydrolase"/>
    <property type="match status" value="1"/>
</dbReference>
<evidence type="ECO:0000256" key="14">
    <source>
        <dbReference type="HAMAP-Rule" id="MF_00091"/>
    </source>
</evidence>
<name>C2EN68_9LACO</name>
<proteinExistence type="inferred from homology"/>
<reference evidence="15 16" key="1">
    <citation type="submission" date="2009-01" db="EMBL/GenBank/DDBJ databases">
        <authorList>
            <person name="Qin X."/>
            <person name="Bachman B."/>
            <person name="Battles P."/>
            <person name="Bell A."/>
            <person name="Bess C."/>
            <person name="Bickham C."/>
            <person name="Chaboub L."/>
            <person name="Chen D."/>
            <person name="Coyle M."/>
            <person name="Deiros D.R."/>
            <person name="Dinh H."/>
            <person name="Forbes L."/>
            <person name="Fowler G."/>
            <person name="Francisco L."/>
            <person name="Fu Q."/>
            <person name="Gubbala S."/>
            <person name="Hale W."/>
            <person name="Han Y."/>
            <person name="Hemphill L."/>
            <person name="Highlander S.K."/>
            <person name="Hirani K."/>
            <person name="Hogues M."/>
            <person name="Jackson L."/>
            <person name="Jakkamsetti A."/>
            <person name="Javaid M."/>
            <person name="Jiang H."/>
            <person name="Korchina V."/>
            <person name="Kovar C."/>
            <person name="Lara F."/>
            <person name="Lee S."/>
            <person name="Mata R."/>
            <person name="Mathew T."/>
            <person name="Moen C."/>
            <person name="Morales K."/>
            <person name="Munidasa M."/>
            <person name="Nazareth L."/>
            <person name="Ngo R."/>
            <person name="Nguyen L."/>
            <person name="Okwuonu G."/>
            <person name="Ongeri F."/>
            <person name="Patil S."/>
            <person name="Petrosino J."/>
            <person name="Pham C."/>
            <person name="Pham P."/>
            <person name="Pu L.-L."/>
            <person name="Puazo M."/>
            <person name="Raj R."/>
            <person name="Reid J."/>
            <person name="Rouhana J."/>
            <person name="Saada N."/>
            <person name="Shang Y."/>
            <person name="Simmons D."/>
            <person name="Thornton R."/>
            <person name="Warren J."/>
            <person name="Weissenberger G."/>
            <person name="Zhang J."/>
            <person name="Zhang L."/>
            <person name="Zhou C."/>
            <person name="Zhu D."/>
            <person name="Muzny D."/>
            <person name="Worley K."/>
            <person name="Gibbs R."/>
        </authorList>
    </citation>
    <scope>NUCLEOTIDE SEQUENCE [LARGE SCALE GENOMIC DNA]</scope>
    <source>
        <strain evidence="15 16">DSM 16047</strain>
    </source>
</reference>
<evidence type="ECO:0000256" key="11">
    <source>
        <dbReference type="ARBA" id="ARBA00024654"/>
    </source>
</evidence>
<keyword evidence="16" id="KW-1185">Reference proteome</keyword>
<dbReference type="GO" id="GO:0005506">
    <property type="term" value="F:iron ion binding"/>
    <property type="evidence" value="ECO:0007669"/>
    <property type="project" value="InterPro"/>
</dbReference>
<feature type="binding site" evidence="14">
    <location>
        <position position="89"/>
    </location>
    <ligand>
        <name>Fe cation</name>
        <dbReference type="ChEBI" id="CHEBI:24875"/>
    </ligand>
</feature>
<evidence type="ECO:0000313" key="16">
    <source>
        <dbReference type="Proteomes" id="UP000005583"/>
    </source>
</evidence>
<feature type="binding site" evidence="14">
    <location>
        <position position="159"/>
    </location>
    <ligand>
        <name>Fe cation</name>
        <dbReference type="ChEBI" id="CHEBI:24875"/>
    </ligand>
</feature>
<organism evidence="15 16">
    <name type="scientific">Lactobacillus ultunensis DSM 16047</name>
    <dbReference type="NCBI Taxonomy" id="525365"/>
    <lineage>
        <taxon>Bacteria</taxon>
        <taxon>Bacillati</taxon>
        <taxon>Bacillota</taxon>
        <taxon>Bacilli</taxon>
        <taxon>Lactobacillales</taxon>
        <taxon>Lactobacillaceae</taxon>
        <taxon>Lactobacillus</taxon>
    </lineage>
</organism>
<comment type="similarity">
    <text evidence="2 14">Belongs to the LuxS family.</text>
</comment>
<keyword evidence="8 14" id="KW-0071">Autoinducer synthesis</keyword>
<comment type="catalytic activity">
    <reaction evidence="1 14">
        <text>S-(5-deoxy-D-ribos-5-yl)-L-homocysteine = (S)-4,5-dihydroxypentane-2,3-dione + L-homocysteine</text>
        <dbReference type="Rhea" id="RHEA:17753"/>
        <dbReference type="ChEBI" id="CHEBI:29484"/>
        <dbReference type="ChEBI" id="CHEBI:58195"/>
        <dbReference type="ChEBI" id="CHEBI:58199"/>
        <dbReference type="EC" id="4.4.1.21"/>
    </reaction>
</comment>
<gene>
    <name evidence="14 15" type="primary">luxS</name>
    <name evidence="15" type="ORF">HMPREF0548_1114</name>
</gene>